<feature type="chain" id="PRO_5044600619" description="DUF5067 domain-containing protein" evidence="1">
    <location>
        <begin position="22"/>
        <end position="235"/>
    </location>
</feature>
<dbReference type="EMBL" id="CP014567">
    <property type="protein sequence ID" value="AVI06344.1"/>
    <property type="molecule type" value="Genomic_DNA"/>
</dbReference>
<organism evidence="2">
    <name type="scientific">Staphylococcus hominis</name>
    <dbReference type="NCBI Taxonomy" id="1290"/>
    <lineage>
        <taxon>Bacteria</taxon>
        <taxon>Bacillati</taxon>
        <taxon>Bacillota</taxon>
        <taxon>Bacilli</taxon>
        <taxon>Bacillales</taxon>
        <taxon>Staphylococcaceae</taxon>
        <taxon>Staphylococcus</taxon>
    </lineage>
</organism>
<dbReference type="EMBL" id="JAGHKT020000026">
    <property type="protein sequence ID" value="MCM5673283.1"/>
    <property type="molecule type" value="Genomic_DNA"/>
</dbReference>
<accession>A0A3S7GV16</accession>
<reference evidence="3 4" key="2">
    <citation type="submission" date="2022-06" db="EMBL/GenBank/DDBJ databases">
        <title>Staphylococcus hominis ShoR14 genome sequence.</title>
        <authorList>
            <person name="Yeo C.C."/>
            <person name="Chew C.H."/>
            <person name="Che Hamzah A.M."/>
            <person name="Al-Trad E.I."/>
        </authorList>
    </citation>
    <scope>NUCLEOTIDE SEQUENCE [LARGE SCALE GENOMIC DNA]</scope>
    <source>
        <strain evidence="3 4">ShoR14</strain>
    </source>
</reference>
<keyword evidence="1" id="KW-0732">Signal</keyword>
<evidence type="ECO:0008006" key="5">
    <source>
        <dbReference type="Google" id="ProtNLM"/>
    </source>
</evidence>
<name>A0A3S7GV16_STAHO</name>
<dbReference type="PROSITE" id="PS51257">
    <property type="entry name" value="PROKAR_LIPOPROTEIN"/>
    <property type="match status" value="1"/>
</dbReference>
<dbReference type="RefSeq" id="WP_017175588.1">
    <property type="nucleotide sequence ID" value="NZ_CP014107.1"/>
</dbReference>
<feature type="signal peptide" evidence="1">
    <location>
        <begin position="1"/>
        <end position="21"/>
    </location>
</feature>
<dbReference type="AlphaFoldDB" id="A0A3S7GV16"/>
<protein>
    <recommendedName>
        <fullName evidence="5">DUF5067 domain-containing protein</fullName>
    </recommendedName>
</protein>
<evidence type="ECO:0000256" key="1">
    <source>
        <dbReference type="SAM" id="SignalP"/>
    </source>
</evidence>
<reference evidence="2" key="1">
    <citation type="submission" date="2016-02" db="EMBL/GenBank/DDBJ databases">
        <title>Genomic sequence of a clinical Staphylococcus hominis isolate.</title>
        <authorList>
            <person name="McClure J.M."/>
            <person name="Zhang K."/>
        </authorList>
    </citation>
    <scope>NUCLEOTIDE SEQUENCE</scope>
    <source>
        <strain evidence="2">C34847</strain>
    </source>
</reference>
<sequence length="235" mass="26798">MKKFKPFLIIMSLAIFTFSLTGCSQSIEHKKDISIKDIINDKKEHFLYTVSNSNGESKVDWIYLTKAGKMKMIAFDDSLEIPPSLISKLDANEVKKTLDSKDVDYDETPYQDVKSYIELTTDNGKPLFTLLTTNNISKKDFQNDIGKAMNQSATDKDSFMFYTSVETGQSQYPTKNVEYIGTFTANPSALRGDDADDDDYKYTMIKLDNKHQKLVDLSPKDKDVTQVKFSDFNME</sequence>
<evidence type="ECO:0000313" key="3">
    <source>
        <dbReference type="EMBL" id="MCM5673283.1"/>
    </source>
</evidence>
<evidence type="ECO:0000313" key="2">
    <source>
        <dbReference type="EMBL" id="AVI06344.1"/>
    </source>
</evidence>
<proteinExistence type="predicted"/>
<dbReference type="Proteomes" id="UP000665944">
    <property type="component" value="Unassembled WGS sequence"/>
</dbReference>
<evidence type="ECO:0000313" key="4">
    <source>
        <dbReference type="Proteomes" id="UP000665944"/>
    </source>
</evidence>
<gene>
    <name evidence="2" type="ORF">AZE34_06115</name>
    <name evidence="3" type="ORF">J7T32_011150</name>
</gene>
<keyword evidence="4" id="KW-1185">Reference proteome</keyword>